<feature type="compositionally biased region" description="Basic and acidic residues" evidence="1">
    <location>
        <begin position="459"/>
        <end position="469"/>
    </location>
</feature>
<dbReference type="PANTHER" id="PTHR21178">
    <property type="entry name" value="CILIA- AND FLAGELLA-ASSOCIATED PROTEIN 61"/>
    <property type="match status" value="1"/>
</dbReference>
<dbReference type="InterPro" id="IPR056299">
    <property type="entry name" value="CFAP61_dimer"/>
</dbReference>
<feature type="compositionally biased region" description="Low complexity" evidence="1">
    <location>
        <begin position="470"/>
        <end position="484"/>
    </location>
</feature>
<name>A0A0L7LJB0_OPEBR</name>
<protein>
    <recommendedName>
        <fullName evidence="2">CFAP61 dimerisation domain-containing protein</fullName>
    </recommendedName>
</protein>
<reference evidence="3 4" key="1">
    <citation type="journal article" date="2015" name="Genome Biol. Evol.">
        <title>The genome of winter moth (Operophtera brumata) provides a genomic perspective on sexual dimorphism and phenology.</title>
        <authorList>
            <person name="Derks M.F."/>
            <person name="Smit S."/>
            <person name="Salis L."/>
            <person name="Schijlen E."/>
            <person name="Bossers A."/>
            <person name="Mateman C."/>
            <person name="Pijl A.S."/>
            <person name="de Ridder D."/>
            <person name="Groenen M.A."/>
            <person name="Visser M.E."/>
            <person name="Megens H.J."/>
        </authorList>
    </citation>
    <scope>NUCLEOTIDE SEQUENCE [LARGE SCALE GENOMIC DNA]</scope>
    <source>
        <strain evidence="3">WM2013NL</strain>
        <tissue evidence="3">Head and thorax</tissue>
    </source>
</reference>
<organism evidence="3 4">
    <name type="scientific">Operophtera brumata</name>
    <name type="common">Winter moth</name>
    <name type="synonym">Phalaena brumata</name>
    <dbReference type="NCBI Taxonomy" id="104452"/>
    <lineage>
        <taxon>Eukaryota</taxon>
        <taxon>Metazoa</taxon>
        <taxon>Ecdysozoa</taxon>
        <taxon>Arthropoda</taxon>
        <taxon>Hexapoda</taxon>
        <taxon>Insecta</taxon>
        <taxon>Pterygota</taxon>
        <taxon>Neoptera</taxon>
        <taxon>Endopterygota</taxon>
        <taxon>Lepidoptera</taxon>
        <taxon>Glossata</taxon>
        <taxon>Ditrysia</taxon>
        <taxon>Geometroidea</taxon>
        <taxon>Geometridae</taxon>
        <taxon>Larentiinae</taxon>
        <taxon>Operophtera</taxon>
    </lineage>
</organism>
<gene>
    <name evidence="3" type="ORF">OBRU01_07902</name>
</gene>
<dbReference type="Proteomes" id="UP000037510">
    <property type="component" value="Unassembled WGS sequence"/>
</dbReference>
<sequence>MQVKETMWTIEHCILESKLHHAYVFMSGLSIVGIGILEPPEKLSFLRAKFNMDPFHNHKYHQSDTGSKIGFSAVQVVLVYPVFETHYRYFAREMMRLSGSNSLVWMTAYRNKWVAHKANSLVAAMVPLLPRKSDIDLGAVPELMKLAAIAKNIMAFSTWFLDKKLTNSSTYLSFTNVTLISSNGLPYMTHSNPAVEMMFPKHHNNTDKYLKSVPYTYYVNVVQGTVSEINKCENYTRLDIPRDTFEPEVISNDTPENVFIINNISQANTALKYLKTCLTDYSKILVYGATIHAYCCLAALLEMNVPAENIAFIEPFPPEDPNKTRVSVFYNANVDETVSQVIDSLDMKVYRSYYFQSWHVVDNYITHVDFMSHFQMVTLESVNKSGMAYDAGILIDHEFRTKDPCVYAAGPATAYNRKYYAPSMKQKYFNSYDVGEKLASQIKDQLDPLFSTKYTPAKDNSDRLSKKSMDSSGSAPSSSTSSSCIEPSASGYFKIHMSNDLIVDGITCLTPEKYSVENFRNIYGLSSATNKVDDFYEFFRSPWAFFLYHDQSDELFAMVKELLPKTTSNNIQAELRKSFEATQHLESITDYVIEWLSENDVLLPMYLQPSQRSEFQHDMERDHVFKKKKMSIMSLISKIV</sequence>
<keyword evidence="4" id="KW-1185">Reference proteome</keyword>
<comment type="caution">
    <text evidence="3">The sequence shown here is derived from an EMBL/GenBank/DDBJ whole genome shotgun (WGS) entry which is preliminary data.</text>
</comment>
<dbReference type="PANTHER" id="PTHR21178:SF8">
    <property type="entry name" value="CILIA- AND FLAGELLA-ASSOCIATED PROTEIN 61"/>
    <property type="match status" value="1"/>
</dbReference>
<dbReference type="EMBL" id="JTDY01000961">
    <property type="protein sequence ID" value="KOB75271.1"/>
    <property type="molecule type" value="Genomic_DNA"/>
</dbReference>
<evidence type="ECO:0000313" key="4">
    <source>
        <dbReference type="Proteomes" id="UP000037510"/>
    </source>
</evidence>
<evidence type="ECO:0000313" key="3">
    <source>
        <dbReference type="EMBL" id="KOB75271.1"/>
    </source>
</evidence>
<dbReference type="AlphaFoldDB" id="A0A0L7LJB0"/>
<accession>A0A0L7LJB0</accession>
<feature type="region of interest" description="Disordered" evidence="1">
    <location>
        <begin position="453"/>
        <end position="484"/>
    </location>
</feature>
<dbReference type="STRING" id="104452.A0A0L7LJB0"/>
<feature type="domain" description="CFAP61 dimerisation" evidence="2">
    <location>
        <begin position="483"/>
        <end position="546"/>
    </location>
</feature>
<dbReference type="InterPro" id="IPR038884">
    <property type="entry name" value="CFAP61"/>
</dbReference>
<evidence type="ECO:0000259" key="2">
    <source>
        <dbReference type="Pfam" id="PF23150"/>
    </source>
</evidence>
<evidence type="ECO:0000256" key="1">
    <source>
        <dbReference type="SAM" id="MobiDB-lite"/>
    </source>
</evidence>
<proteinExistence type="predicted"/>
<dbReference type="Pfam" id="PF23150">
    <property type="entry name" value="CFAP61_dimer"/>
    <property type="match status" value="1"/>
</dbReference>